<dbReference type="PANTHER" id="PTHR46820">
    <property type="entry name" value="HISTONE-LYSINE N-METHYLTRANSFERASE SETD7"/>
    <property type="match status" value="1"/>
</dbReference>
<dbReference type="RefSeq" id="WP_016962046.1">
    <property type="nucleotide sequence ID" value="NZ_AJWN02000064.1"/>
</dbReference>
<accession>A0A1E5C560</accession>
<dbReference type="Gene3D" id="2.20.110.10">
    <property type="entry name" value="Histone H3 K4-specific methyltransferase SET7/9 N-terminal domain"/>
    <property type="match status" value="3"/>
</dbReference>
<name>A0A1E5C560_9GAMM</name>
<keyword evidence="1" id="KW-0732">Signal</keyword>
<comment type="caution">
    <text evidence="2">The sequence shown here is derived from an EMBL/GenBank/DDBJ whole genome shotgun (WGS) entry which is preliminary data.</text>
</comment>
<dbReference type="GO" id="GO:0070828">
    <property type="term" value="P:heterochromatin organization"/>
    <property type="evidence" value="ECO:0007669"/>
    <property type="project" value="TreeGrafter"/>
</dbReference>
<evidence type="ECO:0000313" key="2">
    <source>
        <dbReference type="EMBL" id="OEE60623.1"/>
    </source>
</evidence>
<evidence type="ECO:0000256" key="1">
    <source>
        <dbReference type="SAM" id="SignalP"/>
    </source>
</evidence>
<dbReference type="PANTHER" id="PTHR46820:SF1">
    <property type="entry name" value="HISTONE-LYSINE N-METHYLTRANSFERASE SETD7"/>
    <property type="match status" value="1"/>
</dbReference>
<dbReference type="Pfam" id="PF07661">
    <property type="entry name" value="MORN_2"/>
    <property type="match status" value="4"/>
</dbReference>
<reference evidence="2 3" key="1">
    <citation type="journal article" date="2012" name="Science">
        <title>Ecological populations of bacteria act as socially cohesive units of antibiotic production and resistance.</title>
        <authorList>
            <person name="Cordero O.X."/>
            <person name="Wildschutte H."/>
            <person name="Kirkup B."/>
            <person name="Proehl S."/>
            <person name="Ngo L."/>
            <person name="Hussain F."/>
            <person name="Le Roux F."/>
            <person name="Mincer T."/>
            <person name="Polz M.F."/>
        </authorList>
    </citation>
    <scope>NUCLEOTIDE SEQUENCE [LARGE SCALE GENOMIC DNA]</scope>
    <source>
        <strain evidence="2 3">FF-454</strain>
    </source>
</reference>
<keyword evidence="3" id="KW-1185">Reference proteome</keyword>
<evidence type="ECO:0000313" key="3">
    <source>
        <dbReference type="Proteomes" id="UP000095039"/>
    </source>
</evidence>
<organism evidence="2 3">
    <name type="scientific">Enterovibrio norvegicus FF-454</name>
    <dbReference type="NCBI Taxonomy" id="1185651"/>
    <lineage>
        <taxon>Bacteria</taxon>
        <taxon>Pseudomonadati</taxon>
        <taxon>Pseudomonadota</taxon>
        <taxon>Gammaproteobacteria</taxon>
        <taxon>Vibrionales</taxon>
        <taxon>Vibrionaceae</taxon>
        <taxon>Enterovibrio</taxon>
    </lineage>
</organism>
<sequence length="560" mass="64777">MRFFTLISLMIISLSMISPAFAERVLLDTNLKVVTGDKKATYYMTESLTEKEGKWPAVVYFIDDDTVYFKGGFNGKEPAKANIVGDYEFYTWLGAIKFKGHKNSEGKEHGLKQTYSSGDLKKEQHYVNGVLNGPQKVFYSNGHVSEEFEMLDGKQTGESISYQHDGSVRSLTTWLDGEMHGPMFNYYPNGNINYEMNFQHGQRHGKYRAYYFDGQLKSEGQSAFSQYEGVFNRYDKAGNKIQQQNYKDNVEHGVTLNWYANGQLSSKQHFVAGELHGASTEYDEAGNTAKIFNYANGKEVGEQRVFHKQSDMVEVIYEYNDESRLIAKKEFNKQGEKLFDLSVSFNENHERISDEFRYRHGVVISRRQEDESKAWKQTEFFDEGELTHRTETIDGEYHNLYFTQLVDHKARKQHYKHGVPHGKFSVTQFGEIIEQGEYFEGAKYGYWEHDWDGKRVFNYNKKGEYHGEVKKYYRLGGVDRLDTYANGIQHGPSESYMEDGTLWSKGNFVDGKEEGKWQTIIPRKSKTAMWTGFYRSGEKVGMWTGQYPDGTDAGEVMFDK</sequence>
<dbReference type="AlphaFoldDB" id="A0A1E5C560"/>
<dbReference type="SUPFAM" id="SSF82185">
    <property type="entry name" value="Histone H3 K4-specific methyltransferase SET7/9 N-terminal domain"/>
    <property type="match status" value="3"/>
</dbReference>
<dbReference type="Gene3D" id="3.90.930.1">
    <property type="match status" value="1"/>
</dbReference>
<dbReference type="Proteomes" id="UP000095039">
    <property type="component" value="Unassembled WGS sequence"/>
</dbReference>
<dbReference type="GO" id="GO:0003682">
    <property type="term" value="F:chromatin binding"/>
    <property type="evidence" value="ECO:0007669"/>
    <property type="project" value="TreeGrafter"/>
</dbReference>
<gene>
    <name evidence="2" type="ORF">A1OK_10505</name>
</gene>
<feature type="chain" id="PRO_5009172383" evidence="1">
    <location>
        <begin position="23"/>
        <end position="560"/>
    </location>
</feature>
<feature type="signal peptide" evidence="1">
    <location>
        <begin position="1"/>
        <end position="22"/>
    </location>
</feature>
<dbReference type="GO" id="GO:0005694">
    <property type="term" value="C:chromosome"/>
    <property type="evidence" value="ECO:0007669"/>
    <property type="project" value="TreeGrafter"/>
</dbReference>
<dbReference type="InterPro" id="IPR011652">
    <property type="entry name" value="MORN_2"/>
</dbReference>
<protein>
    <submittedName>
        <fullName evidence="2">Uncharacterized protein</fullName>
    </submittedName>
</protein>
<dbReference type="EMBL" id="AJWN02000064">
    <property type="protein sequence ID" value="OEE60623.1"/>
    <property type="molecule type" value="Genomic_DNA"/>
</dbReference>
<proteinExistence type="predicted"/>